<dbReference type="OrthoDB" id="2418081at2759"/>
<dbReference type="SUPFAM" id="SSF53474">
    <property type="entry name" value="alpha/beta-Hydrolases"/>
    <property type="match status" value="1"/>
</dbReference>
<protein>
    <submittedName>
        <fullName evidence="4">Alpha/beta-hydrolase</fullName>
    </submittedName>
</protein>
<feature type="domain" description="Peptidase S9 prolyl oligopeptidase catalytic" evidence="2">
    <location>
        <begin position="176"/>
        <end position="230"/>
    </location>
</feature>
<evidence type="ECO:0000313" key="5">
    <source>
        <dbReference type="Proteomes" id="UP000799779"/>
    </source>
</evidence>
<dbReference type="GO" id="GO:0005737">
    <property type="term" value="C:cytoplasm"/>
    <property type="evidence" value="ECO:0007669"/>
    <property type="project" value="TreeGrafter"/>
</dbReference>
<dbReference type="Proteomes" id="UP000799779">
    <property type="component" value="Unassembled WGS sequence"/>
</dbReference>
<dbReference type="Pfam" id="PF00326">
    <property type="entry name" value="Peptidase_S9"/>
    <property type="match status" value="1"/>
</dbReference>
<proteinExistence type="inferred from homology"/>
<name>A0A6A5W0R7_9PLEO</name>
<evidence type="ECO:0000259" key="2">
    <source>
        <dbReference type="Pfam" id="PF00326"/>
    </source>
</evidence>
<feature type="domain" description="Phospholipase/carboxylesterase/thioesterase" evidence="3">
    <location>
        <begin position="1"/>
        <end position="143"/>
    </location>
</feature>
<comment type="similarity">
    <text evidence="1">Belongs to the AB hydrolase superfamily. AB hydrolase 2 family.</text>
</comment>
<accession>A0A6A5W0R7</accession>
<gene>
    <name evidence="4" type="ORF">P154DRAFT_416677</name>
</gene>
<dbReference type="Gene3D" id="3.40.50.1820">
    <property type="entry name" value="alpha/beta hydrolase"/>
    <property type="match status" value="1"/>
</dbReference>
<dbReference type="PANTHER" id="PTHR10655">
    <property type="entry name" value="LYSOPHOSPHOLIPASE-RELATED"/>
    <property type="match status" value="1"/>
</dbReference>
<evidence type="ECO:0000256" key="1">
    <source>
        <dbReference type="ARBA" id="ARBA00006499"/>
    </source>
</evidence>
<dbReference type="InterPro" id="IPR029058">
    <property type="entry name" value="AB_hydrolase_fold"/>
</dbReference>
<dbReference type="Pfam" id="PF02230">
    <property type="entry name" value="Abhydrolase_2"/>
    <property type="match status" value="1"/>
</dbReference>
<dbReference type="EMBL" id="ML977650">
    <property type="protein sequence ID" value="KAF1994874.1"/>
    <property type="molecule type" value="Genomic_DNA"/>
</dbReference>
<sequence>HTHTIIFLHGRGSTAVEFASDLFESQDSSDRFLTDIFPSVKWVFPCAAECWARTSGEMMHQWFDMASVQRPQEQGALQREGLEESVRAVTGVVEEEVKSVPAGCIFLAGISQGCATGILALLCLGVGLGGFVGLSSWLPFQEEILRLGGDSGEFSPGMVRTLLGLEDEQRDVEAAKGVWETPVFLSHSEDDEVVPVVNGQGLADALVQLGMKVQFEQYADGGHWVNEPRGVDDMVAFIEK</sequence>
<dbReference type="GO" id="GO:0006508">
    <property type="term" value="P:proteolysis"/>
    <property type="evidence" value="ECO:0007669"/>
    <property type="project" value="InterPro"/>
</dbReference>
<feature type="non-terminal residue" evidence="4">
    <location>
        <position position="240"/>
    </location>
</feature>
<reference evidence="4" key="1">
    <citation type="journal article" date="2020" name="Stud. Mycol.">
        <title>101 Dothideomycetes genomes: a test case for predicting lifestyles and emergence of pathogens.</title>
        <authorList>
            <person name="Haridas S."/>
            <person name="Albert R."/>
            <person name="Binder M."/>
            <person name="Bloem J."/>
            <person name="Labutti K."/>
            <person name="Salamov A."/>
            <person name="Andreopoulos B."/>
            <person name="Baker S."/>
            <person name="Barry K."/>
            <person name="Bills G."/>
            <person name="Bluhm B."/>
            <person name="Cannon C."/>
            <person name="Castanera R."/>
            <person name="Culley D."/>
            <person name="Daum C."/>
            <person name="Ezra D."/>
            <person name="Gonzalez J."/>
            <person name="Henrissat B."/>
            <person name="Kuo A."/>
            <person name="Liang C."/>
            <person name="Lipzen A."/>
            <person name="Lutzoni F."/>
            <person name="Magnuson J."/>
            <person name="Mondo S."/>
            <person name="Nolan M."/>
            <person name="Ohm R."/>
            <person name="Pangilinan J."/>
            <person name="Park H.-J."/>
            <person name="Ramirez L."/>
            <person name="Alfaro M."/>
            <person name="Sun H."/>
            <person name="Tritt A."/>
            <person name="Yoshinaga Y."/>
            <person name="Zwiers L.-H."/>
            <person name="Turgeon B."/>
            <person name="Goodwin S."/>
            <person name="Spatafora J."/>
            <person name="Crous P."/>
            <person name="Grigoriev I."/>
        </authorList>
    </citation>
    <scope>NUCLEOTIDE SEQUENCE</scope>
    <source>
        <strain evidence="4">CBS 123094</strain>
    </source>
</reference>
<dbReference type="InterPro" id="IPR050565">
    <property type="entry name" value="LYPA1-2/EST-like"/>
</dbReference>
<keyword evidence="5" id="KW-1185">Reference proteome</keyword>
<dbReference type="GO" id="GO:0008474">
    <property type="term" value="F:palmitoyl-(protein) hydrolase activity"/>
    <property type="evidence" value="ECO:0007669"/>
    <property type="project" value="TreeGrafter"/>
</dbReference>
<feature type="non-terminal residue" evidence="4">
    <location>
        <position position="1"/>
    </location>
</feature>
<keyword evidence="4" id="KW-0378">Hydrolase</keyword>
<dbReference type="AlphaFoldDB" id="A0A6A5W0R7"/>
<organism evidence="4 5">
    <name type="scientific">Amniculicola lignicola CBS 123094</name>
    <dbReference type="NCBI Taxonomy" id="1392246"/>
    <lineage>
        <taxon>Eukaryota</taxon>
        <taxon>Fungi</taxon>
        <taxon>Dikarya</taxon>
        <taxon>Ascomycota</taxon>
        <taxon>Pezizomycotina</taxon>
        <taxon>Dothideomycetes</taxon>
        <taxon>Pleosporomycetidae</taxon>
        <taxon>Pleosporales</taxon>
        <taxon>Amniculicolaceae</taxon>
        <taxon>Amniculicola</taxon>
    </lineage>
</organism>
<dbReference type="InterPro" id="IPR001375">
    <property type="entry name" value="Peptidase_S9_cat"/>
</dbReference>
<evidence type="ECO:0000313" key="4">
    <source>
        <dbReference type="EMBL" id="KAF1994874.1"/>
    </source>
</evidence>
<dbReference type="GO" id="GO:0008236">
    <property type="term" value="F:serine-type peptidase activity"/>
    <property type="evidence" value="ECO:0007669"/>
    <property type="project" value="InterPro"/>
</dbReference>
<dbReference type="GO" id="GO:0052689">
    <property type="term" value="F:carboxylic ester hydrolase activity"/>
    <property type="evidence" value="ECO:0007669"/>
    <property type="project" value="TreeGrafter"/>
</dbReference>
<dbReference type="InterPro" id="IPR003140">
    <property type="entry name" value="PLipase/COase/thioEstase"/>
</dbReference>
<dbReference type="PANTHER" id="PTHR10655:SF63">
    <property type="entry name" value="PHOSPHOLIPASE_CARBOXYLESTERASE_THIOESTERASE DOMAIN-CONTAINING PROTEIN"/>
    <property type="match status" value="1"/>
</dbReference>
<evidence type="ECO:0000259" key="3">
    <source>
        <dbReference type="Pfam" id="PF02230"/>
    </source>
</evidence>